<dbReference type="AlphaFoldDB" id="A0A3M8DJF1"/>
<dbReference type="PROSITE" id="PS50949">
    <property type="entry name" value="HTH_GNTR"/>
    <property type="match status" value="1"/>
</dbReference>
<reference evidence="5 6" key="1">
    <citation type="submission" date="2018-10" db="EMBL/GenBank/DDBJ databases">
        <title>Phylogenomics of Brevibacillus.</title>
        <authorList>
            <person name="Dunlap C."/>
        </authorList>
    </citation>
    <scope>NUCLEOTIDE SEQUENCE [LARGE SCALE GENOMIC DNA]</scope>
    <source>
        <strain evidence="5 6">JCM 15716</strain>
    </source>
</reference>
<evidence type="ECO:0000256" key="2">
    <source>
        <dbReference type="ARBA" id="ARBA00023125"/>
    </source>
</evidence>
<organism evidence="5 6">
    <name type="scientific">Brevibacillus fluminis</name>
    <dbReference type="NCBI Taxonomy" id="511487"/>
    <lineage>
        <taxon>Bacteria</taxon>
        <taxon>Bacillati</taxon>
        <taxon>Bacillota</taxon>
        <taxon>Bacilli</taxon>
        <taxon>Bacillales</taxon>
        <taxon>Paenibacillaceae</taxon>
        <taxon>Brevibacillus</taxon>
    </lineage>
</organism>
<dbReference type="CDD" id="cd07377">
    <property type="entry name" value="WHTH_GntR"/>
    <property type="match status" value="1"/>
</dbReference>
<evidence type="ECO:0000256" key="3">
    <source>
        <dbReference type="ARBA" id="ARBA00023163"/>
    </source>
</evidence>
<dbReference type="GO" id="GO:0003700">
    <property type="term" value="F:DNA-binding transcription factor activity"/>
    <property type="evidence" value="ECO:0007669"/>
    <property type="project" value="InterPro"/>
</dbReference>
<dbReference type="PRINTS" id="PR00035">
    <property type="entry name" value="HTHGNTR"/>
</dbReference>
<dbReference type="SMART" id="SM00866">
    <property type="entry name" value="UTRA"/>
    <property type="match status" value="1"/>
</dbReference>
<dbReference type="SUPFAM" id="SSF64288">
    <property type="entry name" value="Chorismate lyase-like"/>
    <property type="match status" value="1"/>
</dbReference>
<evidence type="ECO:0000259" key="4">
    <source>
        <dbReference type="PROSITE" id="PS50949"/>
    </source>
</evidence>
<proteinExistence type="predicted"/>
<evidence type="ECO:0000313" key="6">
    <source>
        <dbReference type="Proteomes" id="UP000271031"/>
    </source>
</evidence>
<comment type="caution">
    <text evidence="5">The sequence shown here is derived from an EMBL/GenBank/DDBJ whole genome shotgun (WGS) entry which is preliminary data.</text>
</comment>
<dbReference type="Gene3D" id="3.40.1410.10">
    <property type="entry name" value="Chorismate lyase-like"/>
    <property type="match status" value="1"/>
</dbReference>
<evidence type="ECO:0000313" key="5">
    <source>
        <dbReference type="EMBL" id="RNB87505.1"/>
    </source>
</evidence>
<dbReference type="InterPro" id="IPR036388">
    <property type="entry name" value="WH-like_DNA-bd_sf"/>
</dbReference>
<dbReference type="GO" id="GO:0003677">
    <property type="term" value="F:DNA binding"/>
    <property type="evidence" value="ECO:0007669"/>
    <property type="project" value="UniProtKB-KW"/>
</dbReference>
<dbReference type="FunFam" id="1.10.10.10:FF:000079">
    <property type="entry name" value="GntR family transcriptional regulator"/>
    <property type="match status" value="1"/>
</dbReference>
<dbReference type="SUPFAM" id="SSF46785">
    <property type="entry name" value="Winged helix' DNA-binding domain"/>
    <property type="match status" value="1"/>
</dbReference>
<accession>A0A3M8DJF1</accession>
<protein>
    <submittedName>
        <fullName evidence="5">GntR family transcriptional regulator</fullName>
    </submittedName>
</protein>
<keyword evidence="2" id="KW-0238">DNA-binding</keyword>
<dbReference type="Pfam" id="PF07702">
    <property type="entry name" value="UTRA"/>
    <property type="match status" value="1"/>
</dbReference>
<name>A0A3M8DJF1_9BACL</name>
<dbReference type="SMART" id="SM00345">
    <property type="entry name" value="HTH_GNTR"/>
    <property type="match status" value="1"/>
</dbReference>
<keyword evidence="1" id="KW-0805">Transcription regulation</keyword>
<keyword evidence="3" id="KW-0804">Transcription</keyword>
<dbReference type="Gene3D" id="1.10.10.10">
    <property type="entry name" value="Winged helix-like DNA-binding domain superfamily/Winged helix DNA-binding domain"/>
    <property type="match status" value="1"/>
</dbReference>
<dbReference type="Pfam" id="PF00392">
    <property type="entry name" value="GntR"/>
    <property type="match status" value="1"/>
</dbReference>
<dbReference type="InterPro" id="IPR036390">
    <property type="entry name" value="WH_DNA-bd_sf"/>
</dbReference>
<dbReference type="OrthoDB" id="149756at2"/>
<dbReference type="EMBL" id="RHHQ01000012">
    <property type="protein sequence ID" value="RNB87505.1"/>
    <property type="molecule type" value="Genomic_DNA"/>
</dbReference>
<dbReference type="Proteomes" id="UP000271031">
    <property type="component" value="Unassembled WGS sequence"/>
</dbReference>
<gene>
    <name evidence="5" type="ORF">EDM56_15900</name>
</gene>
<dbReference type="GO" id="GO:0045892">
    <property type="term" value="P:negative regulation of DNA-templated transcription"/>
    <property type="evidence" value="ECO:0007669"/>
    <property type="project" value="TreeGrafter"/>
</dbReference>
<dbReference type="PANTHER" id="PTHR44846">
    <property type="entry name" value="MANNOSYL-D-GLYCERATE TRANSPORT/METABOLISM SYSTEM REPRESSOR MNGR-RELATED"/>
    <property type="match status" value="1"/>
</dbReference>
<dbReference type="PANTHER" id="PTHR44846:SF1">
    <property type="entry name" value="MANNOSYL-D-GLYCERATE TRANSPORT_METABOLISM SYSTEM REPRESSOR MNGR-RELATED"/>
    <property type="match status" value="1"/>
</dbReference>
<feature type="domain" description="HTH gntR-type" evidence="4">
    <location>
        <begin position="8"/>
        <end position="76"/>
    </location>
</feature>
<dbReference type="InterPro" id="IPR050679">
    <property type="entry name" value="Bact_HTH_transcr_reg"/>
</dbReference>
<dbReference type="InterPro" id="IPR028978">
    <property type="entry name" value="Chorismate_lyase_/UTRA_dom_sf"/>
</dbReference>
<sequence>MGKEWDTVPFYKQLKDKIAADIASGQLKQGDKLPSERDLADQFQISRMTARNAIAILEREGFVERRIGVGTFIARQRIEMDFVTFNSFTKTMLEKGLVPGTKKLHVRKDKAQAALATQLGIEEGEEIIVIRRLRMANAQPMCVEESLIPYRFCPGIEAYIADDVSLYRILEEQYGIVLIGADQYMQVVMPDEEERKLLKIKKELPCLLLEAIAYEQGGRAIEYSRSTTRSDRVKFYTRLNLDQ</sequence>
<dbReference type="InterPro" id="IPR000524">
    <property type="entry name" value="Tscrpt_reg_HTH_GntR"/>
</dbReference>
<keyword evidence="6" id="KW-1185">Reference proteome</keyword>
<dbReference type="InterPro" id="IPR011663">
    <property type="entry name" value="UTRA"/>
</dbReference>
<evidence type="ECO:0000256" key="1">
    <source>
        <dbReference type="ARBA" id="ARBA00023015"/>
    </source>
</evidence>